<dbReference type="PANTHER" id="PTHR44757">
    <property type="entry name" value="DIGUANYLATE CYCLASE DGCP"/>
    <property type="match status" value="1"/>
</dbReference>
<name>A0A0S2KH55_9GAMM</name>
<dbReference type="SMART" id="SM00052">
    <property type="entry name" value="EAL"/>
    <property type="match status" value="1"/>
</dbReference>
<dbReference type="Proteomes" id="UP000065641">
    <property type="component" value="Chromosome"/>
</dbReference>
<evidence type="ECO:0000259" key="4">
    <source>
        <dbReference type="PROSITE" id="PS50112"/>
    </source>
</evidence>
<dbReference type="PROSITE" id="PS50883">
    <property type="entry name" value="EAL"/>
    <property type="match status" value="1"/>
</dbReference>
<evidence type="ECO:0000259" key="6">
    <source>
        <dbReference type="PROSITE" id="PS50883"/>
    </source>
</evidence>
<dbReference type="Gene3D" id="3.40.190.10">
    <property type="entry name" value="Periplasmic binding protein-like II"/>
    <property type="match status" value="2"/>
</dbReference>
<proteinExistence type="predicted"/>
<dbReference type="InterPro" id="IPR035919">
    <property type="entry name" value="EAL_sf"/>
</dbReference>
<sequence length="856" mass="95456" precursor="true">MFGFLLFLTVVFSSATNAQQVLRVGVYDNPPKLMTGANGQLSGILGDLLTQIADRENWQLQVIRCQWADCLQMLENGELDLMPDVALDSARGLRFDFHQVPALISWSQIYEARGQSILSVLDLQDKRIAVLDDSIQQDYLLSLVESFDLSVDWVLFDNFEQAFLSVQSGASDAVASSHHYGDIQAANLGLVSTPILFSPSQLYYAAPANSNADILATLDSYLSSWINNEQSPYYEIMQQYNAESTLLALPTWLVWAAVAMVLALLLAIVFNLMLHYQVSQRTQSLAASENRLDTILNSVEAYIFIKDRQLRYQYANRKVCELFGIEPGEIIGKTDAEFFDEQTCARLQANDRRVIDEGERVADEEINTIAGYPEKHTFLSVKLPLREPDGSIYALCGISTDITEHKQIRNQLHQLAYFDPLTGLPNRRLILDRLEHAVATHSRTGFQGALILIDIDNFKFINDALGHHTGDALLKKVAQRLERGLLNTDTAGRLGADEFVVIVEDLALQLNDALDRVHSLADAFRRQLSEPFDLDGKSTNCSVSIGVALFSDGRGNTDELLKAADLALAAAKESGRNSVSFFDPQMQLQVSRRSALETAMRRALQDGLFTLHFQPQVDSQGCLIGMEALLRWHDEQLGTVGPDEFIPVAESSALIVPLGAWVITEACRILSSWRDHPQLAQISLSVNISPRQFHHPDFVPHVTHQLKAFAINAHQLELEVTESLFIDDIDNTISLMNELINSGVMFALDDFGTGYASLSYLKKLPISRLKIDQSFVRDLLDDPNDEAIVRTIIALGNSLELQVIAEGVETPAQLSRLQEMGCRFYQGYCFGKPMPDSHWLLMLRDSQTVLSPMSTV</sequence>
<dbReference type="PROSITE" id="PS50112">
    <property type="entry name" value="PAS"/>
    <property type="match status" value="1"/>
</dbReference>
<dbReference type="InterPro" id="IPR001638">
    <property type="entry name" value="Solute-binding_3/MltF_N"/>
</dbReference>
<feature type="domain" description="GGDEF" evidence="7">
    <location>
        <begin position="446"/>
        <end position="584"/>
    </location>
</feature>
<keyword evidence="1" id="KW-0808">Transferase</keyword>
<feature type="domain" description="PAC" evidence="5">
    <location>
        <begin position="362"/>
        <end position="414"/>
    </location>
</feature>
<evidence type="ECO:0000256" key="1">
    <source>
        <dbReference type="ARBA" id="ARBA00022777"/>
    </source>
</evidence>
<feature type="transmembrane region" description="Helical" evidence="2">
    <location>
        <begin position="252"/>
        <end position="274"/>
    </location>
</feature>
<dbReference type="InterPro" id="IPR000160">
    <property type="entry name" value="GGDEF_dom"/>
</dbReference>
<dbReference type="PATRIC" id="fig|1249552.3.peg.2669"/>
<keyword evidence="3" id="KW-0732">Signal</keyword>
<evidence type="ECO:0000313" key="9">
    <source>
        <dbReference type="Proteomes" id="UP000065641"/>
    </source>
</evidence>
<dbReference type="SUPFAM" id="SSF55785">
    <property type="entry name" value="PYP-like sensor domain (PAS domain)"/>
    <property type="match status" value="1"/>
</dbReference>
<dbReference type="EMBL" id="CP013189">
    <property type="protein sequence ID" value="ALO47282.1"/>
    <property type="molecule type" value="Genomic_DNA"/>
</dbReference>
<organism evidence="8 9">
    <name type="scientific">Pseudohongiella spirulinae</name>
    <dbReference type="NCBI Taxonomy" id="1249552"/>
    <lineage>
        <taxon>Bacteria</taxon>
        <taxon>Pseudomonadati</taxon>
        <taxon>Pseudomonadota</taxon>
        <taxon>Gammaproteobacteria</taxon>
        <taxon>Pseudomonadales</taxon>
        <taxon>Pseudohongiellaceae</taxon>
        <taxon>Pseudohongiella</taxon>
    </lineage>
</organism>
<feature type="domain" description="PAS" evidence="4">
    <location>
        <begin position="288"/>
        <end position="358"/>
    </location>
</feature>
<dbReference type="InterPro" id="IPR043128">
    <property type="entry name" value="Rev_trsase/Diguanyl_cyclase"/>
</dbReference>
<evidence type="ECO:0000256" key="3">
    <source>
        <dbReference type="SAM" id="SignalP"/>
    </source>
</evidence>
<reference evidence="8 9" key="1">
    <citation type="submission" date="2015-11" db="EMBL/GenBank/DDBJ databases">
        <authorList>
            <person name="Zhang Y."/>
            <person name="Guo Z."/>
        </authorList>
    </citation>
    <scope>NUCLEOTIDE SEQUENCE [LARGE SCALE GENOMIC DNA]</scope>
    <source>
        <strain evidence="8 9">KCTC 32221</strain>
    </source>
</reference>
<dbReference type="InterPro" id="IPR000014">
    <property type="entry name" value="PAS"/>
</dbReference>
<dbReference type="KEGG" id="pspi:PS2015_2650"/>
<protein>
    <submittedName>
        <fullName evidence="8">Diguanylate cyclase/phosphodiesterase with PAS/PAC sensor(S)</fullName>
    </submittedName>
</protein>
<dbReference type="Pfam" id="PF00990">
    <property type="entry name" value="GGDEF"/>
    <property type="match status" value="1"/>
</dbReference>
<dbReference type="PANTHER" id="PTHR44757:SF2">
    <property type="entry name" value="BIOFILM ARCHITECTURE MAINTENANCE PROTEIN MBAA"/>
    <property type="match status" value="1"/>
</dbReference>
<keyword evidence="1" id="KW-0418">Kinase</keyword>
<evidence type="ECO:0000256" key="2">
    <source>
        <dbReference type="SAM" id="Phobius"/>
    </source>
</evidence>
<evidence type="ECO:0000313" key="8">
    <source>
        <dbReference type="EMBL" id="ALO47282.1"/>
    </source>
</evidence>
<dbReference type="Gene3D" id="3.20.20.450">
    <property type="entry name" value="EAL domain"/>
    <property type="match status" value="1"/>
</dbReference>
<feature type="domain" description="EAL" evidence="6">
    <location>
        <begin position="593"/>
        <end position="847"/>
    </location>
</feature>
<dbReference type="SMART" id="SM00062">
    <property type="entry name" value="PBPb"/>
    <property type="match status" value="1"/>
</dbReference>
<dbReference type="SUPFAM" id="SSF53850">
    <property type="entry name" value="Periplasmic binding protein-like II"/>
    <property type="match status" value="1"/>
</dbReference>
<dbReference type="Pfam" id="PF08448">
    <property type="entry name" value="PAS_4"/>
    <property type="match status" value="1"/>
</dbReference>
<dbReference type="AlphaFoldDB" id="A0A0S2KH55"/>
<dbReference type="SMART" id="SM00091">
    <property type="entry name" value="PAS"/>
    <property type="match status" value="1"/>
</dbReference>
<dbReference type="SUPFAM" id="SSF141868">
    <property type="entry name" value="EAL domain-like"/>
    <property type="match status" value="1"/>
</dbReference>
<keyword evidence="2" id="KW-0472">Membrane</keyword>
<keyword evidence="2" id="KW-0812">Transmembrane</keyword>
<dbReference type="InterPro" id="IPR001633">
    <property type="entry name" value="EAL_dom"/>
</dbReference>
<dbReference type="InterPro" id="IPR035965">
    <property type="entry name" value="PAS-like_dom_sf"/>
</dbReference>
<dbReference type="Pfam" id="PF00563">
    <property type="entry name" value="EAL"/>
    <property type="match status" value="1"/>
</dbReference>
<dbReference type="CDD" id="cd01948">
    <property type="entry name" value="EAL"/>
    <property type="match status" value="1"/>
</dbReference>
<dbReference type="NCBIfam" id="TIGR00229">
    <property type="entry name" value="sensory_box"/>
    <property type="match status" value="1"/>
</dbReference>
<dbReference type="Gene3D" id="3.30.450.20">
    <property type="entry name" value="PAS domain"/>
    <property type="match status" value="1"/>
</dbReference>
<evidence type="ECO:0000259" key="7">
    <source>
        <dbReference type="PROSITE" id="PS50887"/>
    </source>
</evidence>
<evidence type="ECO:0000259" key="5">
    <source>
        <dbReference type="PROSITE" id="PS50113"/>
    </source>
</evidence>
<dbReference type="PROSITE" id="PS50113">
    <property type="entry name" value="PAC"/>
    <property type="match status" value="1"/>
</dbReference>
<dbReference type="STRING" id="1249552.PS2015_2650"/>
<feature type="signal peptide" evidence="3">
    <location>
        <begin position="1"/>
        <end position="18"/>
    </location>
</feature>
<dbReference type="PROSITE" id="PS50887">
    <property type="entry name" value="GGDEF"/>
    <property type="match status" value="1"/>
</dbReference>
<dbReference type="InterPro" id="IPR052155">
    <property type="entry name" value="Biofilm_reg_signaling"/>
</dbReference>
<gene>
    <name evidence="8" type="ORF">PS2015_2650</name>
</gene>
<dbReference type="NCBIfam" id="TIGR00254">
    <property type="entry name" value="GGDEF"/>
    <property type="match status" value="1"/>
</dbReference>
<dbReference type="SUPFAM" id="SSF55073">
    <property type="entry name" value="Nucleotide cyclase"/>
    <property type="match status" value="1"/>
</dbReference>
<keyword evidence="9" id="KW-1185">Reference proteome</keyword>
<dbReference type="Pfam" id="PF00497">
    <property type="entry name" value="SBP_bac_3"/>
    <property type="match status" value="1"/>
</dbReference>
<dbReference type="Gene3D" id="3.30.70.270">
    <property type="match status" value="1"/>
</dbReference>
<dbReference type="GO" id="GO:0016301">
    <property type="term" value="F:kinase activity"/>
    <property type="evidence" value="ECO:0007669"/>
    <property type="project" value="UniProtKB-KW"/>
</dbReference>
<keyword evidence="2" id="KW-1133">Transmembrane helix</keyword>
<dbReference type="InterPro" id="IPR013656">
    <property type="entry name" value="PAS_4"/>
</dbReference>
<dbReference type="CDD" id="cd01949">
    <property type="entry name" value="GGDEF"/>
    <property type="match status" value="1"/>
</dbReference>
<accession>A0A0S2KH55</accession>
<dbReference type="SMART" id="SM00267">
    <property type="entry name" value="GGDEF"/>
    <property type="match status" value="1"/>
</dbReference>
<dbReference type="InterPro" id="IPR029787">
    <property type="entry name" value="Nucleotide_cyclase"/>
</dbReference>
<dbReference type="OrthoDB" id="9804951at2"/>
<dbReference type="CDD" id="cd00130">
    <property type="entry name" value="PAS"/>
    <property type="match status" value="1"/>
</dbReference>
<dbReference type="InterPro" id="IPR000700">
    <property type="entry name" value="PAS-assoc_C"/>
</dbReference>
<feature type="chain" id="PRO_5006601682" evidence="3">
    <location>
        <begin position="19"/>
        <end position="856"/>
    </location>
</feature>
<dbReference type="RefSeq" id="WP_058023372.1">
    <property type="nucleotide sequence ID" value="NZ_CP013189.1"/>
</dbReference>